<evidence type="ECO:0000313" key="17">
    <source>
        <dbReference type="EMBL" id="KAJ8975814.1"/>
    </source>
</evidence>
<evidence type="ECO:0000256" key="2">
    <source>
        <dbReference type="ARBA" id="ARBA00001962"/>
    </source>
</evidence>
<dbReference type="PANTHER" id="PTHR14049:SF9">
    <property type="entry name" value="PROCOLLAGEN-PROLINE 3-DIOXYGENASE"/>
    <property type="match status" value="1"/>
</dbReference>
<dbReference type="InterPro" id="IPR011990">
    <property type="entry name" value="TPR-like_helical_dom_sf"/>
</dbReference>
<organism evidence="17 18">
    <name type="scientific">Molorchus minor</name>
    <dbReference type="NCBI Taxonomy" id="1323400"/>
    <lineage>
        <taxon>Eukaryota</taxon>
        <taxon>Metazoa</taxon>
        <taxon>Ecdysozoa</taxon>
        <taxon>Arthropoda</taxon>
        <taxon>Hexapoda</taxon>
        <taxon>Insecta</taxon>
        <taxon>Pterygota</taxon>
        <taxon>Neoptera</taxon>
        <taxon>Endopterygota</taxon>
        <taxon>Coleoptera</taxon>
        <taxon>Polyphaga</taxon>
        <taxon>Cucujiformia</taxon>
        <taxon>Chrysomeloidea</taxon>
        <taxon>Cerambycidae</taxon>
        <taxon>Lamiinae</taxon>
        <taxon>Monochamini</taxon>
        <taxon>Molorchus</taxon>
    </lineage>
</organism>
<dbReference type="InterPro" id="IPR039575">
    <property type="entry name" value="P3H"/>
</dbReference>
<evidence type="ECO:0000256" key="14">
    <source>
        <dbReference type="SAM" id="Coils"/>
    </source>
</evidence>
<dbReference type="PANTHER" id="PTHR14049">
    <property type="entry name" value="LEPRECAN 1"/>
    <property type="match status" value="1"/>
</dbReference>
<comment type="cofactor">
    <cofactor evidence="2">
        <name>Fe cation</name>
        <dbReference type="ChEBI" id="CHEBI:24875"/>
    </cofactor>
</comment>
<keyword evidence="7" id="KW-0677">Repeat</keyword>
<dbReference type="SMART" id="SM00702">
    <property type="entry name" value="P4Hc"/>
    <property type="match status" value="1"/>
</dbReference>
<keyword evidence="8" id="KW-0802">TPR repeat</keyword>
<sequence>MVKITCVHYITLVCLFLSTNIQGSQINETDNCVNLYEQGVEAYLENRYVDCVSYFEKALEKYGIYKKKLQSCRLKCKYDAELSEPLYPVDIENLAFYEKAVKQTLCIIKCQDEHPEIFDNFHMNPEAQQLFEEKKPYEYLHICYYQTKDVMRAASSAFTYLVEHPDDKITQSNLKYYSTLEGVNMKEIENFEASDYVYLYVHGADAYERKEWQNVIENMEESLSAYLQTEEECRAQCEGPFDQGWYPDFIPSISNHFTFCLKCKQKCKEKLGSLNGEKHDDLLPSHYHYLQYAYFKMKDLQKACQAVASYLLFYPDDVTMLSNMKFYSRLPKVRDNFFRTKRGCYPLCPEGYLRKKDFKIYKRSIQKLQVTRGKLKELSILQEPMPNIHITMTERELQGSQRFVADNLASPKECRSVIEIAKLFAILGDGYEGKKSPHTIMEKFEGITLGRVLFLVYFRLLNSKYLDLYLKLTEEVRKTVMRYFKVKEELYFTYTHLVCRSALSDSPKNRTDLSHEIHADNCKLLKNGTCNKEPPSYTWRDYSAILYLNNDFDGGEFIFSSDSTAKHVESAVTPKCGRMVGFTSGKENLHGVKAVKEGARCAVAVWFTLDPKYADEDRALAYYVIENDINYHQFSSVNVSNLKNGP</sequence>
<protein>
    <recommendedName>
        <fullName evidence="4">procollagen-proline 3-dioxygenase</fullName>
        <ecNumber evidence="4">1.14.11.7</ecNumber>
    </recommendedName>
</protein>
<proteinExistence type="inferred from homology"/>
<dbReference type="Pfam" id="PF13640">
    <property type="entry name" value="2OG-FeII_Oxy_3"/>
    <property type="match status" value="1"/>
</dbReference>
<evidence type="ECO:0000256" key="3">
    <source>
        <dbReference type="ARBA" id="ARBA00006487"/>
    </source>
</evidence>
<evidence type="ECO:0000256" key="8">
    <source>
        <dbReference type="ARBA" id="ARBA00022803"/>
    </source>
</evidence>
<dbReference type="Gene3D" id="1.25.40.10">
    <property type="entry name" value="Tetratricopeptide repeat domain"/>
    <property type="match status" value="2"/>
</dbReference>
<comment type="cofactor">
    <cofactor evidence="1">
        <name>L-ascorbate</name>
        <dbReference type="ChEBI" id="CHEBI:38290"/>
    </cofactor>
</comment>
<evidence type="ECO:0000256" key="13">
    <source>
        <dbReference type="ARBA" id="ARBA00023180"/>
    </source>
</evidence>
<evidence type="ECO:0000256" key="1">
    <source>
        <dbReference type="ARBA" id="ARBA00001961"/>
    </source>
</evidence>
<dbReference type="InterPro" id="IPR005123">
    <property type="entry name" value="Oxoglu/Fe-dep_dioxygenase_dom"/>
</dbReference>
<evidence type="ECO:0000256" key="5">
    <source>
        <dbReference type="ARBA" id="ARBA00022723"/>
    </source>
</evidence>
<keyword evidence="9" id="KW-0256">Endoplasmic reticulum</keyword>
<keyword evidence="18" id="KW-1185">Reference proteome</keyword>
<keyword evidence="10" id="KW-0223">Dioxygenase</keyword>
<keyword evidence="12" id="KW-0408">Iron</keyword>
<dbReference type="InterPro" id="IPR006620">
    <property type="entry name" value="Pro_4_hyd_alph"/>
</dbReference>
<evidence type="ECO:0000313" key="18">
    <source>
        <dbReference type="Proteomes" id="UP001162164"/>
    </source>
</evidence>
<dbReference type="EMBL" id="JAPWTJ010000763">
    <property type="protein sequence ID" value="KAJ8975814.1"/>
    <property type="molecule type" value="Genomic_DNA"/>
</dbReference>
<evidence type="ECO:0000256" key="6">
    <source>
        <dbReference type="ARBA" id="ARBA00022729"/>
    </source>
</evidence>
<evidence type="ECO:0000256" key="12">
    <source>
        <dbReference type="ARBA" id="ARBA00023004"/>
    </source>
</evidence>
<feature type="chain" id="PRO_5045047226" description="procollagen-proline 3-dioxygenase" evidence="15">
    <location>
        <begin position="24"/>
        <end position="646"/>
    </location>
</feature>
<comment type="similarity">
    <text evidence="3">Belongs to the leprecan family.</text>
</comment>
<keyword evidence="6 15" id="KW-0732">Signal</keyword>
<evidence type="ECO:0000259" key="16">
    <source>
        <dbReference type="PROSITE" id="PS51471"/>
    </source>
</evidence>
<feature type="signal peptide" evidence="15">
    <location>
        <begin position="1"/>
        <end position="23"/>
    </location>
</feature>
<dbReference type="Gene3D" id="2.60.120.620">
    <property type="entry name" value="q2cbj1_9rhob like domain"/>
    <property type="match status" value="1"/>
</dbReference>
<keyword evidence="14" id="KW-0175">Coiled coil</keyword>
<evidence type="ECO:0000256" key="9">
    <source>
        <dbReference type="ARBA" id="ARBA00022824"/>
    </source>
</evidence>
<dbReference type="EC" id="1.14.11.7" evidence="4"/>
<feature type="coiled-coil region" evidence="14">
    <location>
        <begin position="209"/>
        <end position="236"/>
    </location>
</feature>
<feature type="domain" description="Fe2OG dioxygenase" evidence="16">
    <location>
        <begin position="495"/>
        <end position="609"/>
    </location>
</feature>
<evidence type="ECO:0000256" key="4">
    <source>
        <dbReference type="ARBA" id="ARBA00012262"/>
    </source>
</evidence>
<gene>
    <name evidence="17" type="ORF">NQ317_013745</name>
</gene>
<name>A0ABQ9JCC3_9CUCU</name>
<evidence type="ECO:0000256" key="15">
    <source>
        <dbReference type="SAM" id="SignalP"/>
    </source>
</evidence>
<evidence type="ECO:0000256" key="7">
    <source>
        <dbReference type="ARBA" id="ARBA00022737"/>
    </source>
</evidence>
<accession>A0ABQ9JCC3</accession>
<dbReference type="Proteomes" id="UP001162164">
    <property type="component" value="Unassembled WGS sequence"/>
</dbReference>
<keyword evidence="11" id="KW-0560">Oxidoreductase</keyword>
<dbReference type="InterPro" id="IPR044862">
    <property type="entry name" value="Pro_4_hyd_alph_FE2OG_OXY"/>
</dbReference>
<dbReference type="InterPro" id="IPR056585">
    <property type="entry name" value="Leprecan_dom"/>
</dbReference>
<keyword evidence="5" id="KW-0479">Metal-binding</keyword>
<dbReference type="PROSITE" id="PS51471">
    <property type="entry name" value="FE2OG_OXY"/>
    <property type="match status" value="1"/>
</dbReference>
<dbReference type="Pfam" id="PF23557">
    <property type="entry name" value="TPR_leprecan"/>
    <property type="match status" value="1"/>
</dbReference>
<reference evidence="17" key="1">
    <citation type="journal article" date="2023" name="Insect Mol. Biol.">
        <title>Genome sequencing provides insights into the evolution of gene families encoding plant cell wall-degrading enzymes in longhorned beetles.</title>
        <authorList>
            <person name="Shin N.R."/>
            <person name="Okamura Y."/>
            <person name="Kirsch R."/>
            <person name="Pauchet Y."/>
        </authorList>
    </citation>
    <scope>NUCLEOTIDE SEQUENCE</scope>
    <source>
        <strain evidence="17">MMC_N1</strain>
    </source>
</reference>
<evidence type="ECO:0000256" key="11">
    <source>
        <dbReference type="ARBA" id="ARBA00023002"/>
    </source>
</evidence>
<evidence type="ECO:0000256" key="10">
    <source>
        <dbReference type="ARBA" id="ARBA00022964"/>
    </source>
</evidence>
<comment type="caution">
    <text evidence="17">The sequence shown here is derived from an EMBL/GenBank/DDBJ whole genome shotgun (WGS) entry which is preliminary data.</text>
</comment>
<keyword evidence="13" id="KW-0325">Glycoprotein</keyword>